<dbReference type="OrthoDB" id="5180791at2"/>
<feature type="region of interest" description="Disordered" evidence="1">
    <location>
        <begin position="253"/>
        <end position="383"/>
    </location>
</feature>
<accession>A0A2N5J7Y6</accession>
<dbReference type="InterPro" id="IPR021421">
    <property type="entry name" value="DUF3071"/>
</dbReference>
<feature type="compositionally biased region" description="Polar residues" evidence="1">
    <location>
        <begin position="254"/>
        <end position="272"/>
    </location>
</feature>
<evidence type="ECO:0000256" key="1">
    <source>
        <dbReference type="SAM" id="MobiDB-lite"/>
    </source>
</evidence>
<organism evidence="3 4">
    <name type="scientific">Bifidobacterium margollesii</name>
    <dbReference type="NCBI Taxonomy" id="2020964"/>
    <lineage>
        <taxon>Bacteria</taxon>
        <taxon>Bacillati</taxon>
        <taxon>Actinomycetota</taxon>
        <taxon>Actinomycetes</taxon>
        <taxon>Bifidobacteriales</taxon>
        <taxon>Bifidobacteriaceae</taxon>
        <taxon>Bifidobacterium</taxon>
    </lineage>
</organism>
<dbReference type="Pfam" id="PF11268">
    <property type="entry name" value="DUF3071"/>
    <property type="match status" value="1"/>
</dbReference>
<dbReference type="EMBL" id="NMWU01000035">
    <property type="protein sequence ID" value="PLS30329.1"/>
    <property type="molecule type" value="Genomic_DNA"/>
</dbReference>
<comment type="caution">
    <text evidence="3">The sequence shown here is derived from an EMBL/GenBank/DDBJ whole genome shotgun (WGS) entry which is preliminary data.</text>
</comment>
<dbReference type="AlphaFoldDB" id="A0A2N5J7Y6"/>
<dbReference type="NCBIfam" id="NF040712">
    <property type="entry name" value="SepH"/>
    <property type="match status" value="1"/>
</dbReference>
<feature type="domain" description="DUF3071" evidence="2">
    <location>
        <begin position="50"/>
        <end position="212"/>
    </location>
</feature>
<sequence>MTVMSLFCAIGYTISNTRKIRHVGHNRSISELFRKSGACMSNETLKVAHFEHVSSSGDLVFSADGRRFVVRVDDRLEQGILESRQIREENEGAPDPQASATIPISTIQSLIRAGFSTKEVSEQYDVSEVLVRRFARPVETEKKYAIEQFLSARAPGASRGRDVSDMIESSLASARLTSDSLQWKATRHGRDPWHIHASFTAAGRMLKAEWAWDMRDNSVTPLNSLSSKLLKASTLMGDDDFLENKFGPFPMISNAATPTSEPASQFSPSGVQNMDIPGDSTGPNTDSAREADGGTPVDGATGNPAATDDGHDRTHPNADWLYGSKGRPSGTQHPDPEPLVKTDRPGSPSKEGPADGNDRQHDDKHRKTRRSAVPSWDEILFGE</sequence>
<keyword evidence="4" id="KW-1185">Reference proteome</keyword>
<name>A0A2N5J7Y6_9BIFI</name>
<evidence type="ECO:0000259" key="2">
    <source>
        <dbReference type="Pfam" id="PF11268"/>
    </source>
</evidence>
<proteinExistence type="predicted"/>
<dbReference type="InterPro" id="IPR047682">
    <property type="entry name" value="SepH-like"/>
</dbReference>
<gene>
    <name evidence="3" type="ORF">Uis1B_1816</name>
</gene>
<reference evidence="3 4" key="1">
    <citation type="submission" date="2017-07" db="EMBL/GenBank/DDBJ databases">
        <title>Bifidobacterium novel species.</title>
        <authorList>
            <person name="Lugli G.A."/>
            <person name="Milani C."/>
            <person name="Duranti S."/>
            <person name="Mangifesta M."/>
        </authorList>
    </citation>
    <scope>NUCLEOTIDE SEQUENCE [LARGE SCALE GENOMIC DNA]</scope>
    <source>
        <strain evidence="4">Uis1B</strain>
    </source>
</reference>
<feature type="compositionally biased region" description="Basic and acidic residues" evidence="1">
    <location>
        <begin position="334"/>
        <end position="344"/>
    </location>
</feature>
<evidence type="ECO:0000313" key="3">
    <source>
        <dbReference type="EMBL" id="PLS30329.1"/>
    </source>
</evidence>
<evidence type="ECO:0000313" key="4">
    <source>
        <dbReference type="Proteomes" id="UP000235050"/>
    </source>
</evidence>
<dbReference type="Proteomes" id="UP000235050">
    <property type="component" value="Unassembled WGS sequence"/>
</dbReference>
<feature type="compositionally biased region" description="Basic and acidic residues" evidence="1">
    <location>
        <begin position="352"/>
        <end position="365"/>
    </location>
</feature>
<protein>
    <submittedName>
        <fullName evidence="3">DNA binding protein</fullName>
    </submittedName>
</protein>